<dbReference type="Pfam" id="PF13456">
    <property type="entry name" value="RVT_3"/>
    <property type="match status" value="1"/>
</dbReference>
<dbReference type="Gramene" id="TVU21634">
    <property type="protein sequence ID" value="TVU21634"/>
    <property type="gene ID" value="EJB05_31283"/>
</dbReference>
<dbReference type="GO" id="GO:0003676">
    <property type="term" value="F:nucleic acid binding"/>
    <property type="evidence" value="ECO:0007669"/>
    <property type="project" value="InterPro"/>
</dbReference>
<proteinExistence type="predicted"/>
<keyword evidence="3" id="KW-1185">Reference proteome</keyword>
<dbReference type="AlphaFoldDB" id="A0A5J9UDR6"/>
<protein>
    <recommendedName>
        <fullName evidence="1">RNase H type-1 domain-containing protein</fullName>
    </recommendedName>
</protein>
<evidence type="ECO:0000313" key="3">
    <source>
        <dbReference type="Proteomes" id="UP000324897"/>
    </source>
</evidence>
<feature type="domain" description="RNase H type-1" evidence="1">
    <location>
        <begin position="35"/>
        <end position="105"/>
    </location>
</feature>
<feature type="non-terminal residue" evidence="2">
    <location>
        <position position="1"/>
    </location>
</feature>
<comment type="caution">
    <text evidence="2">The sequence shown here is derived from an EMBL/GenBank/DDBJ whole genome shotgun (WGS) entry which is preliminary data.</text>
</comment>
<evidence type="ECO:0000313" key="2">
    <source>
        <dbReference type="EMBL" id="TVU21634.1"/>
    </source>
</evidence>
<dbReference type="CDD" id="cd06222">
    <property type="entry name" value="RNase_H_like"/>
    <property type="match status" value="1"/>
</dbReference>
<organism evidence="2 3">
    <name type="scientific">Eragrostis curvula</name>
    <name type="common">weeping love grass</name>
    <dbReference type="NCBI Taxonomy" id="38414"/>
    <lineage>
        <taxon>Eukaryota</taxon>
        <taxon>Viridiplantae</taxon>
        <taxon>Streptophyta</taxon>
        <taxon>Embryophyta</taxon>
        <taxon>Tracheophyta</taxon>
        <taxon>Spermatophyta</taxon>
        <taxon>Magnoliopsida</taxon>
        <taxon>Liliopsida</taxon>
        <taxon>Poales</taxon>
        <taxon>Poaceae</taxon>
        <taxon>PACMAD clade</taxon>
        <taxon>Chloridoideae</taxon>
        <taxon>Eragrostideae</taxon>
        <taxon>Eragrostidinae</taxon>
        <taxon>Eragrostis</taxon>
    </lineage>
</organism>
<dbReference type="InterPro" id="IPR002156">
    <property type="entry name" value="RNaseH_domain"/>
</dbReference>
<dbReference type="EMBL" id="RWGY01000026">
    <property type="protein sequence ID" value="TVU21634.1"/>
    <property type="molecule type" value="Genomic_DNA"/>
</dbReference>
<evidence type="ECO:0000259" key="1">
    <source>
        <dbReference type="Pfam" id="PF13456"/>
    </source>
</evidence>
<gene>
    <name evidence="2" type="ORF">EJB05_31283</name>
</gene>
<name>A0A5J9UDR6_9POAL</name>
<dbReference type="Proteomes" id="UP000324897">
    <property type="component" value="Unassembled WGS sequence"/>
</dbReference>
<dbReference type="GO" id="GO:0004523">
    <property type="term" value="F:RNA-DNA hybrid ribonuclease activity"/>
    <property type="evidence" value="ECO:0007669"/>
    <property type="project" value="InterPro"/>
</dbReference>
<accession>A0A5J9UDR6</accession>
<dbReference type="InterPro" id="IPR044730">
    <property type="entry name" value="RNase_H-like_dom_plant"/>
</dbReference>
<sequence>MAGSATSRVLAKTLELVVRSLESSSNWHDEDKCRVLFNCGDAEEGELLACLEALRLAVQWIVPPIILESDWLSVVNALNSRQPDRSRLSLLLAEVKSLVDELKEIERPPTHRGKLGTATASEVGYNTASWCCKAIVVVVATRVEDGRCCVAVGELKNAC</sequence>
<reference evidence="2 3" key="1">
    <citation type="journal article" date="2019" name="Sci. Rep.">
        <title>A high-quality genome of Eragrostis curvula grass provides insights into Poaceae evolution and supports new strategies to enhance forage quality.</title>
        <authorList>
            <person name="Carballo J."/>
            <person name="Santos B.A.C.M."/>
            <person name="Zappacosta D."/>
            <person name="Garbus I."/>
            <person name="Selva J.P."/>
            <person name="Gallo C.A."/>
            <person name="Diaz A."/>
            <person name="Albertini E."/>
            <person name="Caccamo M."/>
            <person name="Echenique V."/>
        </authorList>
    </citation>
    <scope>NUCLEOTIDE SEQUENCE [LARGE SCALE GENOMIC DNA]</scope>
    <source>
        <strain evidence="3">cv. Victoria</strain>
        <tissue evidence="2">Leaf</tissue>
    </source>
</reference>